<keyword evidence="3" id="KW-1133">Transmembrane helix</keyword>
<dbReference type="SMART" id="SM00248">
    <property type="entry name" value="ANK"/>
    <property type="match status" value="3"/>
</dbReference>
<dbReference type="AlphaFoldDB" id="A0AAD7VLK8"/>
<dbReference type="InterPro" id="IPR044817">
    <property type="entry name" value="SBP-like"/>
</dbReference>
<dbReference type="SUPFAM" id="SSF48403">
    <property type="entry name" value="Ankyrin repeat"/>
    <property type="match status" value="1"/>
</dbReference>
<accession>A0AAD7VLK8</accession>
<dbReference type="KEGG" id="qsa:O6P43_003739"/>
<evidence type="ECO:0000256" key="1">
    <source>
        <dbReference type="ARBA" id="ARBA00004413"/>
    </source>
</evidence>
<dbReference type="Proteomes" id="UP001163823">
    <property type="component" value="Chromosome 2"/>
</dbReference>
<organism evidence="4 5">
    <name type="scientific">Quillaja saponaria</name>
    <name type="common">Soap bark tree</name>
    <dbReference type="NCBI Taxonomy" id="32244"/>
    <lineage>
        <taxon>Eukaryota</taxon>
        <taxon>Viridiplantae</taxon>
        <taxon>Streptophyta</taxon>
        <taxon>Embryophyta</taxon>
        <taxon>Tracheophyta</taxon>
        <taxon>Spermatophyta</taxon>
        <taxon>Magnoliopsida</taxon>
        <taxon>eudicotyledons</taxon>
        <taxon>Gunneridae</taxon>
        <taxon>Pentapetalae</taxon>
        <taxon>rosids</taxon>
        <taxon>fabids</taxon>
        <taxon>Fabales</taxon>
        <taxon>Quillajaceae</taxon>
        <taxon>Quillaja</taxon>
    </lineage>
</organism>
<keyword evidence="3" id="KW-0812">Transmembrane</keyword>
<feature type="transmembrane region" description="Helical" evidence="3">
    <location>
        <begin position="734"/>
        <end position="752"/>
    </location>
</feature>
<gene>
    <name evidence="4" type="ORF">O6P43_003739</name>
</gene>
<dbReference type="GO" id="GO:0003677">
    <property type="term" value="F:DNA binding"/>
    <property type="evidence" value="ECO:0007669"/>
    <property type="project" value="InterPro"/>
</dbReference>
<evidence type="ECO:0000313" key="5">
    <source>
        <dbReference type="Proteomes" id="UP001163823"/>
    </source>
</evidence>
<keyword evidence="5" id="KW-1185">Reference proteome</keyword>
<dbReference type="Gene3D" id="1.25.40.20">
    <property type="entry name" value="Ankyrin repeat-containing domain"/>
    <property type="match status" value="1"/>
</dbReference>
<dbReference type="EMBL" id="JARAOO010000002">
    <property type="protein sequence ID" value="KAJ7980466.1"/>
    <property type="molecule type" value="Genomic_DNA"/>
</dbReference>
<reference evidence="4" key="1">
    <citation type="journal article" date="2023" name="Science">
        <title>Elucidation of the pathway for biosynthesis of saponin adjuvants from the soapbark tree.</title>
        <authorList>
            <person name="Reed J."/>
            <person name="Orme A."/>
            <person name="El-Demerdash A."/>
            <person name="Owen C."/>
            <person name="Martin L.B.B."/>
            <person name="Misra R.C."/>
            <person name="Kikuchi S."/>
            <person name="Rejzek M."/>
            <person name="Martin A.C."/>
            <person name="Harkess A."/>
            <person name="Leebens-Mack J."/>
            <person name="Louveau T."/>
            <person name="Stephenson M.J."/>
            <person name="Osbourn A."/>
        </authorList>
    </citation>
    <scope>NUCLEOTIDE SEQUENCE</scope>
    <source>
        <strain evidence="4">S10</strain>
    </source>
</reference>
<evidence type="ECO:0000256" key="2">
    <source>
        <dbReference type="SAM" id="MobiDB-lite"/>
    </source>
</evidence>
<evidence type="ECO:0000313" key="4">
    <source>
        <dbReference type="EMBL" id="KAJ7980466.1"/>
    </source>
</evidence>
<dbReference type="InterPro" id="IPR036770">
    <property type="entry name" value="Ankyrin_rpt-contain_sf"/>
</dbReference>
<comment type="subcellular location">
    <subcellularLocation>
        <location evidence="1">Cell membrane</location>
        <topology evidence="1">Peripheral membrane protein</topology>
        <orientation evidence="1">Cytoplasmic side</orientation>
    </subcellularLocation>
</comment>
<dbReference type="Pfam" id="PF26102">
    <property type="entry name" value="Ig_SPL7"/>
    <property type="match status" value="1"/>
</dbReference>
<dbReference type="InterPro" id="IPR002110">
    <property type="entry name" value="Ankyrin_rpt"/>
</dbReference>
<protein>
    <submittedName>
        <fullName evidence="4">Squamosa promoter-binding-like protein</fullName>
    </submittedName>
</protein>
<dbReference type="PANTHER" id="PTHR31251">
    <property type="entry name" value="SQUAMOSA PROMOTER-BINDING-LIKE PROTEIN 4"/>
    <property type="match status" value="1"/>
</dbReference>
<feature type="region of interest" description="Disordered" evidence="2">
    <location>
        <begin position="190"/>
        <end position="213"/>
    </location>
</feature>
<sequence length="775" mass="85459">MHSNNSGHTEEQDLLSHLLRNLAGLAGSINGRNIDSLFEGSQSLLNAGTSNGALPKVPNVISNGSQPTKPSDSACKMDNGLILLDPPKSVGQHVRIPASDVIQKCTPSGDAGFGNLQSPSGPLTTNALNLPSHLVAVDNAVLRTNLNNIDLNNVYDDTQEAVEIRRKSHALVPSGIGPLDNCLRVQSDSLKSRLPHTRGNSDSTSSSSSREAQNRTDRIVFKLFGKEPNDLPLALRSQVLGWLSHHPTDIESYIRPGCIVLTLYLCVEKSTWEELCSGLGSRLKRLLNASNDSFWRTGWVYARVRHRAAFVCNGQVVLDVPLPWRSSQSCKILSIKPIAVSASTRAQFVVKGYNLSHSSTKLLCALEGKYLLQESCYDLREGAATALEQEELQCLSFSCCTPNVTGRGFIEIEDHGLSSCFFPFIVADQEMCSEISLLEGVIEAAESADVVQRESSRKLEEKTRALEFIHEMGWLLHRSHVEYRLGPKSPNHDCFPFKRFKWLVEFSMDHDWCSVVKKLLGILFEGTVDAGEHPSIELALLDMYLLHRAVKRNCRPMVELLLRFVPVQILDKTDGDEKQLVDPYGRFFFKPNVVGPAGLTPLHVAASKSGFENVLDALTNDPGSVGIEAWESARDSTGLTPNDYACLQGHYSYVHLVQKKISKKSESQHLVLDIPGSIIDCNNKQKQFDGNKSSKVASLQSEKIEMKTVASSCELCEHKLAYGNMRTSLVYRPAMLSMVAVAAVCVCVALLFKSSPKVLYVLHPFTWESLKYGPV</sequence>
<name>A0AAD7VLK8_QUISA</name>
<evidence type="ECO:0000256" key="3">
    <source>
        <dbReference type="SAM" id="Phobius"/>
    </source>
</evidence>
<proteinExistence type="predicted"/>
<keyword evidence="3" id="KW-0472">Membrane</keyword>
<dbReference type="PANTHER" id="PTHR31251:SF86">
    <property type="entry name" value="SQUAMOSA PROMOTER-BINDING-LIKE PROTEIN 1"/>
    <property type="match status" value="1"/>
</dbReference>
<dbReference type="GO" id="GO:0005886">
    <property type="term" value="C:plasma membrane"/>
    <property type="evidence" value="ECO:0007669"/>
    <property type="project" value="UniProtKB-SubCell"/>
</dbReference>
<comment type="caution">
    <text evidence="4">The sequence shown here is derived from an EMBL/GenBank/DDBJ whole genome shotgun (WGS) entry which is preliminary data.</text>
</comment>